<evidence type="ECO:0000313" key="1">
    <source>
        <dbReference type="EMBL" id="MBN1573722.1"/>
    </source>
</evidence>
<comment type="caution">
    <text evidence="1">The sequence shown here is derived from an EMBL/GenBank/DDBJ whole genome shotgun (WGS) entry which is preliminary data.</text>
</comment>
<reference evidence="1" key="2">
    <citation type="submission" date="2021-01" db="EMBL/GenBank/DDBJ databases">
        <authorList>
            <person name="Hahn C.R."/>
            <person name="Youssef N.H."/>
            <person name="Elshahed M."/>
        </authorList>
    </citation>
    <scope>NUCLEOTIDE SEQUENCE</scope>
    <source>
        <strain evidence="1">Zod_Metabat.24</strain>
    </source>
</reference>
<name>A0A9D8PQ81_9DELT</name>
<dbReference type="Proteomes" id="UP000809273">
    <property type="component" value="Unassembled WGS sequence"/>
</dbReference>
<reference evidence="1" key="1">
    <citation type="journal article" date="2021" name="Environ. Microbiol.">
        <title>Genomic characterization of three novel Desulfobacterota classes expand the metabolic and phylogenetic diversity of the phylum.</title>
        <authorList>
            <person name="Murphy C.L."/>
            <person name="Biggerstaff J."/>
            <person name="Eichhorn A."/>
            <person name="Ewing E."/>
            <person name="Shahan R."/>
            <person name="Soriano D."/>
            <person name="Stewart S."/>
            <person name="VanMol K."/>
            <person name="Walker R."/>
            <person name="Walters P."/>
            <person name="Elshahed M.S."/>
            <person name="Youssef N.H."/>
        </authorList>
    </citation>
    <scope>NUCLEOTIDE SEQUENCE</scope>
    <source>
        <strain evidence="1">Zod_Metabat.24</strain>
    </source>
</reference>
<dbReference type="EMBL" id="JAFGIX010000054">
    <property type="protein sequence ID" value="MBN1573722.1"/>
    <property type="molecule type" value="Genomic_DNA"/>
</dbReference>
<gene>
    <name evidence="1" type="ORF">JW984_11055</name>
</gene>
<organism evidence="1 2">
    <name type="scientific">Candidatus Zymogenus saltonus</name>
    <dbReference type="NCBI Taxonomy" id="2844893"/>
    <lineage>
        <taxon>Bacteria</taxon>
        <taxon>Deltaproteobacteria</taxon>
        <taxon>Candidatus Zymogenia</taxon>
        <taxon>Candidatus Zymogeniales</taxon>
        <taxon>Candidatus Zymogenaceae</taxon>
        <taxon>Candidatus Zymogenus</taxon>
    </lineage>
</organism>
<accession>A0A9D8PQ81</accession>
<dbReference type="AlphaFoldDB" id="A0A9D8PQ81"/>
<sequence>MTGSESYERCAACIVQCPFDALSFRSYNGRTVSSGVTRKYKQNQMGKRSVSA</sequence>
<evidence type="ECO:0008006" key="3">
    <source>
        <dbReference type="Google" id="ProtNLM"/>
    </source>
</evidence>
<evidence type="ECO:0000313" key="2">
    <source>
        <dbReference type="Proteomes" id="UP000809273"/>
    </source>
</evidence>
<proteinExistence type="predicted"/>
<protein>
    <recommendedName>
        <fullName evidence="3">4Fe-4S ferredoxin-type domain-containing protein</fullName>
    </recommendedName>
</protein>